<sequence>MENSKDSLNHHLGILFYAVAMADKKVHEKEHEMLKKKLSEALTQQGENPEDLTRNDALTIEGVFTRMQKINAESSTCFKQFCDYFDKNPSRFTPRLRKWVWNIAQAIASSSAQKNKSELILLGKLRLLFETQSHPESDNG</sequence>
<dbReference type="InterPro" id="IPR029024">
    <property type="entry name" value="TerB-like"/>
</dbReference>
<keyword evidence="4" id="KW-1185">Reference proteome</keyword>
<reference evidence="2 3" key="1">
    <citation type="submission" date="2018-05" db="EMBL/GenBank/DDBJ databases">
        <title>Genomic Encyclopedia of Archaeal and Bacterial Type Strains, Phase II (KMG-II): from individual species to whole genera.</title>
        <authorList>
            <person name="Goeker M."/>
        </authorList>
    </citation>
    <scope>NUCLEOTIDE SEQUENCE [LARGE SCALE GENOMIC DNA]</scope>
    <source>
        <strain evidence="2 3">DSM 23514</strain>
    </source>
</reference>
<reference evidence="1 4" key="2">
    <citation type="submission" date="2020-07" db="EMBL/GenBank/DDBJ databases">
        <title>The draft genome sequence of Maribacter polysiphoniae KCTC 22021.</title>
        <authorList>
            <person name="Mu L."/>
        </authorList>
    </citation>
    <scope>NUCLEOTIDE SEQUENCE [LARGE SCALE GENOMIC DNA]</scope>
    <source>
        <strain evidence="1 4">KCTC 22021</strain>
    </source>
</reference>
<dbReference type="EMBL" id="QGGQ01000004">
    <property type="protein sequence ID" value="PWK23723.1"/>
    <property type="molecule type" value="Genomic_DNA"/>
</dbReference>
<evidence type="ECO:0000313" key="1">
    <source>
        <dbReference type="EMBL" id="MBD1261036.1"/>
    </source>
</evidence>
<evidence type="ECO:0000313" key="4">
    <source>
        <dbReference type="Proteomes" id="UP000651837"/>
    </source>
</evidence>
<gene>
    <name evidence="1" type="ORF">HZY62_10590</name>
    <name evidence="2" type="ORF">LX92_02290</name>
</gene>
<evidence type="ECO:0000313" key="2">
    <source>
        <dbReference type="EMBL" id="PWK23723.1"/>
    </source>
</evidence>
<name>A0A316E4U4_9FLAO</name>
<dbReference type="Gene3D" id="1.10.3680.10">
    <property type="entry name" value="TerB-like"/>
    <property type="match status" value="1"/>
</dbReference>
<evidence type="ECO:0008006" key="5">
    <source>
        <dbReference type="Google" id="ProtNLM"/>
    </source>
</evidence>
<accession>A0A316E4U4</accession>
<comment type="caution">
    <text evidence="2">The sequence shown here is derived from an EMBL/GenBank/DDBJ whole genome shotgun (WGS) entry which is preliminary data.</text>
</comment>
<evidence type="ECO:0000313" key="3">
    <source>
        <dbReference type="Proteomes" id="UP000245667"/>
    </source>
</evidence>
<dbReference type="AlphaFoldDB" id="A0A316E4U4"/>
<dbReference type="Proteomes" id="UP000651837">
    <property type="component" value="Unassembled WGS sequence"/>
</dbReference>
<dbReference type="EMBL" id="JACWLN010000004">
    <property type="protein sequence ID" value="MBD1261036.1"/>
    <property type="molecule type" value="Genomic_DNA"/>
</dbReference>
<dbReference type="RefSeq" id="WP_109650604.1">
    <property type="nucleotide sequence ID" value="NZ_JACWLN010000004.1"/>
</dbReference>
<protein>
    <recommendedName>
        <fullName evidence="5">Tellurite resistance protein TerB</fullName>
    </recommendedName>
</protein>
<proteinExistence type="predicted"/>
<organism evidence="2 3">
    <name type="scientific">Maribacter polysiphoniae</name>
    <dbReference type="NCBI Taxonomy" id="429344"/>
    <lineage>
        <taxon>Bacteria</taxon>
        <taxon>Pseudomonadati</taxon>
        <taxon>Bacteroidota</taxon>
        <taxon>Flavobacteriia</taxon>
        <taxon>Flavobacteriales</taxon>
        <taxon>Flavobacteriaceae</taxon>
        <taxon>Maribacter</taxon>
    </lineage>
</organism>
<dbReference type="OrthoDB" id="979732at2"/>
<dbReference type="Proteomes" id="UP000245667">
    <property type="component" value="Unassembled WGS sequence"/>
</dbReference>
<dbReference type="SUPFAM" id="SSF158682">
    <property type="entry name" value="TerB-like"/>
    <property type="match status" value="1"/>
</dbReference>